<dbReference type="EMBL" id="FUWP01000028">
    <property type="protein sequence ID" value="SKA54751.1"/>
    <property type="molecule type" value="Genomic_DNA"/>
</dbReference>
<dbReference type="OrthoDB" id="6215270at2"/>
<evidence type="ECO:0000313" key="1">
    <source>
        <dbReference type="EMBL" id="MEC6832924.1"/>
    </source>
</evidence>
<sequence length="91" mass="10893">MKNIRTYISKLQQKIITNIEFKQRIWIINILKNSKNDGSIVINEDSFNYPLEWMVLNHYDSNMLQVIDTMKTSETQTLLLNNEIHHVMRVK</sequence>
<organism evidence="2 3">
    <name type="scientific">Photobacterium toruni</name>
    <dbReference type="NCBI Taxonomy" id="1935446"/>
    <lineage>
        <taxon>Bacteria</taxon>
        <taxon>Pseudomonadati</taxon>
        <taxon>Pseudomonadota</taxon>
        <taxon>Gammaproteobacteria</taxon>
        <taxon>Vibrionales</taxon>
        <taxon>Vibrionaceae</taxon>
        <taxon>Photobacterium</taxon>
    </lineage>
</organism>
<accession>A0A1T4UQP1</accession>
<dbReference type="Proteomes" id="UP001306119">
    <property type="component" value="Unassembled WGS sequence"/>
</dbReference>
<protein>
    <submittedName>
        <fullName evidence="2">Uncharacterized protein</fullName>
    </submittedName>
</protein>
<name>A0A1T4UQP1_9GAMM</name>
<dbReference type="Proteomes" id="UP000191116">
    <property type="component" value="Unassembled WGS sequence"/>
</dbReference>
<keyword evidence="4" id="KW-1185">Reference proteome</keyword>
<evidence type="ECO:0000313" key="2">
    <source>
        <dbReference type="EMBL" id="SKA54751.1"/>
    </source>
</evidence>
<evidence type="ECO:0000313" key="4">
    <source>
        <dbReference type="Proteomes" id="UP001306119"/>
    </source>
</evidence>
<dbReference type="RefSeq" id="WP_080176238.1">
    <property type="nucleotide sequence ID" value="NZ_AP024854.1"/>
</dbReference>
<gene>
    <name evidence="2" type="ORF">CZ814_03538</name>
    <name evidence="1" type="ORF">VXS06_14245</name>
</gene>
<proteinExistence type="predicted"/>
<reference evidence="2 3" key="1">
    <citation type="submission" date="2017-02" db="EMBL/GenBank/DDBJ databases">
        <authorList>
            <person name="Peterson S.W."/>
        </authorList>
    </citation>
    <scope>NUCLEOTIDE SEQUENCE [LARGE SCALE GENOMIC DNA]</scope>
    <source>
        <strain evidence="2 3">CECT 9189</strain>
    </source>
</reference>
<dbReference type="AlphaFoldDB" id="A0A1T4UQP1"/>
<evidence type="ECO:0000313" key="3">
    <source>
        <dbReference type="Proteomes" id="UP000191116"/>
    </source>
</evidence>
<reference evidence="1 4" key="2">
    <citation type="submission" date="2024-01" db="EMBL/GenBank/DDBJ databases">
        <title>Active colonisers of the gastrointestinal tract of Atlantic salmon farmed in a warm water region.</title>
        <authorList>
            <person name="Bowman J.P."/>
        </authorList>
    </citation>
    <scope>NUCLEOTIDE SEQUENCE [LARGE SCALE GENOMIC DNA]</scope>
    <source>
        <strain evidence="1 4">S3MW1</strain>
    </source>
</reference>
<dbReference type="EMBL" id="JAYXUG010000012">
    <property type="protein sequence ID" value="MEC6832924.1"/>
    <property type="molecule type" value="Genomic_DNA"/>
</dbReference>